<evidence type="ECO:0000313" key="1">
    <source>
        <dbReference type="EMBL" id="AXA35588.1"/>
    </source>
</evidence>
<protein>
    <submittedName>
        <fullName evidence="1">Uncharacterized protein</fullName>
    </submittedName>
</protein>
<dbReference type="Proteomes" id="UP000262583">
    <property type="component" value="Chromosome"/>
</dbReference>
<dbReference type="KEGG" id="schv:BRCON_0811"/>
<gene>
    <name evidence="1" type="ORF">BRCON_0811</name>
</gene>
<dbReference type="EMBL" id="CP030759">
    <property type="protein sequence ID" value="AXA35588.1"/>
    <property type="molecule type" value="Genomic_DNA"/>
</dbReference>
<organism evidence="1 2">
    <name type="scientific">Sumerlaea chitinivorans</name>
    <dbReference type="NCBI Taxonomy" id="2250252"/>
    <lineage>
        <taxon>Bacteria</taxon>
        <taxon>Candidatus Sumerlaeota</taxon>
        <taxon>Candidatus Sumerlaeia</taxon>
        <taxon>Candidatus Sumerlaeales</taxon>
        <taxon>Candidatus Sumerlaeaceae</taxon>
        <taxon>Candidatus Sumerlaea</taxon>
    </lineage>
</organism>
<sequence>MPVYEYFCPHNGRSVEVLHPMNVRLQTWGEVCSALGIELGDTPADAPVEKLLFAPGISTPIGDSKLKELGFTKLVKRDHGVYENVTATGNESRYMRAGDKSTLPDLKRKITD</sequence>
<reference evidence="1 2" key="1">
    <citation type="submission" date="2018-05" db="EMBL/GenBank/DDBJ databases">
        <title>A metagenomic window into the 2 km-deep terrestrial subsurface aquifer revealed taxonomically and functionally diverse microbial community comprising novel uncultured bacterial lineages.</title>
        <authorList>
            <person name="Kadnikov V.V."/>
            <person name="Mardanov A.V."/>
            <person name="Beletsky A.V."/>
            <person name="Banks D."/>
            <person name="Pimenov N.V."/>
            <person name="Frank Y.A."/>
            <person name="Karnachuk O.V."/>
            <person name="Ravin N.V."/>
        </authorList>
    </citation>
    <scope>NUCLEOTIDE SEQUENCE [LARGE SCALE GENOMIC DNA]</scope>
    <source>
        <strain evidence="1">BY</strain>
    </source>
</reference>
<evidence type="ECO:0000313" key="2">
    <source>
        <dbReference type="Proteomes" id="UP000262583"/>
    </source>
</evidence>
<proteinExistence type="predicted"/>
<accession>A0A2Z4Y3X2</accession>
<name>A0A2Z4Y3X2_SUMC1</name>
<dbReference type="AlphaFoldDB" id="A0A2Z4Y3X2"/>